<dbReference type="GO" id="GO:0003677">
    <property type="term" value="F:DNA binding"/>
    <property type="evidence" value="ECO:0007669"/>
    <property type="project" value="UniProtKB-KW"/>
</dbReference>
<dbReference type="EMBL" id="JAENII010000034">
    <property type="protein sequence ID" value="MBK1829064.1"/>
    <property type="molecule type" value="Genomic_DNA"/>
</dbReference>
<protein>
    <submittedName>
        <fullName evidence="5">GntR family transcriptional regulator</fullName>
    </submittedName>
</protein>
<keyword evidence="3" id="KW-0804">Transcription</keyword>
<dbReference type="Proteomes" id="UP000658278">
    <property type="component" value="Unassembled WGS sequence"/>
</dbReference>
<dbReference type="InterPro" id="IPR036390">
    <property type="entry name" value="WH_DNA-bd_sf"/>
</dbReference>
<dbReference type="SUPFAM" id="SSF46785">
    <property type="entry name" value="Winged helix' DNA-binding domain"/>
    <property type="match status" value="1"/>
</dbReference>
<feature type="domain" description="HTH gntR-type" evidence="4">
    <location>
        <begin position="13"/>
        <end position="61"/>
    </location>
</feature>
<keyword evidence="2" id="KW-0238">DNA-binding</keyword>
<accession>A0A934RCH0</accession>
<name>A0A934RCH0_9BACT</name>
<proteinExistence type="predicted"/>
<evidence type="ECO:0000313" key="6">
    <source>
        <dbReference type="Proteomes" id="UP000658278"/>
    </source>
</evidence>
<keyword evidence="6" id="KW-1185">Reference proteome</keyword>
<keyword evidence="1" id="KW-0805">Transcription regulation</keyword>
<dbReference type="GO" id="GO:0003700">
    <property type="term" value="F:DNA-binding transcription factor activity"/>
    <property type="evidence" value="ECO:0007669"/>
    <property type="project" value="InterPro"/>
</dbReference>
<gene>
    <name evidence="5" type="ORF">JIN81_18680</name>
</gene>
<evidence type="ECO:0000256" key="2">
    <source>
        <dbReference type="ARBA" id="ARBA00023125"/>
    </source>
</evidence>
<dbReference type="Pfam" id="PF00392">
    <property type="entry name" value="GntR"/>
    <property type="match status" value="1"/>
</dbReference>
<evidence type="ECO:0000259" key="4">
    <source>
        <dbReference type="Pfam" id="PF00392"/>
    </source>
</evidence>
<evidence type="ECO:0000256" key="3">
    <source>
        <dbReference type="ARBA" id="ARBA00023163"/>
    </source>
</evidence>
<evidence type="ECO:0000256" key="1">
    <source>
        <dbReference type="ARBA" id="ARBA00023015"/>
    </source>
</evidence>
<dbReference type="InterPro" id="IPR000524">
    <property type="entry name" value="Tscrpt_reg_HTH_GntR"/>
</dbReference>
<organism evidence="5 6">
    <name type="scientific">Haloferula rosea</name>
    <dbReference type="NCBI Taxonomy" id="490093"/>
    <lineage>
        <taxon>Bacteria</taxon>
        <taxon>Pseudomonadati</taxon>
        <taxon>Verrucomicrobiota</taxon>
        <taxon>Verrucomicrobiia</taxon>
        <taxon>Verrucomicrobiales</taxon>
        <taxon>Verrucomicrobiaceae</taxon>
        <taxon>Haloferula</taxon>
    </lineage>
</organism>
<evidence type="ECO:0000313" key="5">
    <source>
        <dbReference type="EMBL" id="MBK1829064.1"/>
    </source>
</evidence>
<sequence>MSINLQSTPRLVADQLKSEIEHGSRTKFLPGQLKLAKELGVSVPSVRAAIRYLVDEGYLEAPKNGQKIRIRSPQGIRKNQASNLLIISPKRDRLSELSLELLVGIEERWREHF</sequence>
<reference evidence="5" key="1">
    <citation type="submission" date="2021-01" db="EMBL/GenBank/DDBJ databases">
        <title>Modified the classification status of verrucomicrobia.</title>
        <authorList>
            <person name="Feng X."/>
        </authorList>
    </citation>
    <scope>NUCLEOTIDE SEQUENCE</scope>
    <source>
        <strain evidence="5">KCTC 22201</strain>
    </source>
</reference>
<dbReference type="Gene3D" id="1.10.10.10">
    <property type="entry name" value="Winged helix-like DNA-binding domain superfamily/Winged helix DNA-binding domain"/>
    <property type="match status" value="1"/>
</dbReference>
<dbReference type="InterPro" id="IPR036388">
    <property type="entry name" value="WH-like_DNA-bd_sf"/>
</dbReference>
<comment type="caution">
    <text evidence="5">The sequence shown here is derived from an EMBL/GenBank/DDBJ whole genome shotgun (WGS) entry which is preliminary data.</text>
</comment>
<dbReference type="RefSeq" id="WP_200283583.1">
    <property type="nucleotide sequence ID" value="NZ_JAENII010000034.1"/>
</dbReference>
<dbReference type="AlphaFoldDB" id="A0A934RCH0"/>